<name>A0A1Z4KWQ3_ANAVA</name>
<sequence>MIETITQSQETAILESFLELVKSPYGNFASIGKLSHVLNDPDTLQKVVAVLSLTPQGKQAFEDRPMLGKIDLEQLHQLPNYTLGYMYADHMIRNQLTPPPVNENVNHPFMFLAAHLGETHDIWHVVTGCDTDKPGEVKLEAFYTAQLIPDRLFLALLAKNLLKTAMYEVELCEQILDGLTQGWMMGKRAKPLFGIEWNKLWETPLEELQTSLNIVPI</sequence>
<dbReference type="EMBL" id="AP018220">
    <property type="protein sequence ID" value="BAY73471.1"/>
    <property type="molecule type" value="Genomic_DNA"/>
</dbReference>
<dbReference type="PANTHER" id="PTHR12922">
    <property type="entry name" value="UBIQUINONE BIOSYNTHESIS PROTEIN"/>
    <property type="match status" value="1"/>
</dbReference>
<keyword evidence="1" id="KW-0614">Plasmid</keyword>
<geneLocation type="plasmid" evidence="1">
    <name>plasmid4</name>
</geneLocation>
<proteinExistence type="predicted"/>
<dbReference type="InterPro" id="IPR007715">
    <property type="entry name" value="Coq4"/>
</dbReference>
<dbReference type="AlphaFoldDB" id="A0A1Z4KWQ3"/>
<dbReference type="GO" id="GO:0006744">
    <property type="term" value="P:ubiquinone biosynthetic process"/>
    <property type="evidence" value="ECO:0007669"/>
    <property type="project" value="InterPro"/>
</dbReference>
<dbReference type="PANTHER" id="PTHR12922:SF7">
    <property type="entry name" value="UBIQUINONE BIOSYNTHESIS PROTEIN COQ4 HOMOLOG, MITOCHONDRIAL"/>
    <property type="match status" value="1"/>
</dbReference>
<dbReference type="Pfam" id="PF05019">
    <property type="entry name" value="Coq4"/>
    <property type="match status" value="1"/>
</dbReference>
<dbReference type="Proteomes" id="UP000217507">
    <property type="component" value="Plasmid Plasmid4 dna"/>
</dbReference>
<gene>
    <name evidence="1" type="ORF">NIES23_63230</name>
</gene>
<evidence type="ECO:0000313" key="1">
    <source>
        <dbReference type="EMBL" id="BAY73471.1"/>
    </source>
</evidence>
<reference evidence="1 2" key="1">
    <citation type="submission" date="2017-06" db="EMBL/GenBank/DDBJ databases">
        <title>Genome sequencing of cyanobaciteial culture collection at National Institute for Environmental Studies (NIES).</title>
        <authorList>
            <person name="Hirose Y."/>
            <person name="Shimura Y."/>
            <person name="Fujisawa T."/>
            <person name="Nakamura Y."/>
            <person name="Kawachi M."/>
        </authorList>
    </citation>
    <scope>NUCLEOTIDE SEQUENCE [LARGE SCALE GENOMIC DNA]</scope>
    <source>
        <strain evidence="1 2">NIES-23</strain>
        <plasmid evidence="2">Plasmid Plasmid4 dna</plasmid>
    </source>
</reference>
<dbReference type="SMR" id="A0A1Z4KWQ3"/>
<organism evidence="1 2">
    <name type="scientific">Trichormus variabilis NIES-23</name>
    <dbReference type="NCBI Taxonomy" id="1973479"/>
    <lineage>
        <taxon>Bacteria</taxon>
        <taxon>Bacillati</taxon>
        <taxon>Cyanobacteriota</taxon>
        <taxon>Cyanophyceae</taxon>
        <taxon>Nostocales</taxon>
        <taxon>Nostocaceae</taxon>
        <taxon>Trichormus</taxon>
    </lineage>
</organism>
<protein>
    <recommendedName>
        <fullName evidence="3">Ubiquinone biosynthesis protein</fullName>
    </recommendedName>
</protein>
<accession>A0A1Z4KWQ3</accession>
<evidence type="ECO:0008006" key="3">
    <source>
        <dbReference type="Google" id="ProtNLM"/>
    </source>
</evidence>
<evidence type="ECO:0000313" key="2">
    <source>
        <dbReference type="Proteomes" id="UP000217507"/>
    </source>
</evidence>